<organism evidence="1 2">
    <name type="scientific">Roseovarius mucosus DSM 17069</name>
    <dbReference type="NCBI Taxonomy" id="1288298"/>
    <lineage>
        <taxon>Bacteria</taxon>
        <taxon>Pseudomonadati</taxon>
        <taxon>Pseudomonadota</taxon>
        <taxon>Alphaproteobacteria</taxon>
        <taxon>Rhodobacterales</taxon>
        <taxon>Roseobacteraceae</taxon>
        <taxon>Roseovarius</taxon>
    </lineage>
</organism>
<sequence>MAQDFYEFDQSAVDAALEVARRRHEGHAAAKNLTAQSALPAGGGHVAVAAQCISVTVENNQVCIKLPLGLGKHCLPLPVSIPNGTAAEACLDICTKFGIPTGVKVSIKVAGSTVISETFGIC</sequence>
<dbReference type="Proteomes" id="UP000030021">
    <property type="component" value="Unassembled WGS sequence"/>
</dbReference>
<gene>
    <name evidence="1" type="ORF">rosmuc_01546</name>
</gene>
<dbReference type="STRING" id="215743.ROSMUCSMR3_00198"/>
<dbReference type="eggNOG" id="ENOG5033YAS">
    <property type="taxonomic scope" value="Bacteria"/>
</dbReference>
<reference evidence="1 2" key="1">
    <citation type="submission" date="2013-01" db="EMBL/GenBank/DDBJ databases">
        <authorList>
            <person name="Fiebig A."/>
            <person name="Goeker M."/>
            <person name="Klenk H.-P.P."/>
        </authorList>
    </citation>
    <scope>NUCLEOTIDE SEQUENCE [LARGE SCALE GENOMIC DNA]</scope>
    <source>
        <strain evidence="1 2">DSM 17069</strain>
    </source>
</reference>
<accession>A0A0A0HQ25</accession>
<evidence type="ECO:0000313" key="1">
    <source>
        <dbReference type="EMBL" id="KGM88709.1"/>
    </source>
</evidence>
<dbReference type="RefSeq" id="WP_037271676.1">
    <property type="nucleotide sequence ID" value="NZ_KN293978.2"/>
</dbReference>
<proteinExistence type="predicted"/>
<dbReference type="HOGENOM" id="CLU_2059695_0_0_5"/>
<dbReference type="EMBL" id="AONH01000007">
    <property type="protein sequence ID" value="KGM88709.1"/>
    <property type="molecule type" value="Genomic_DNA"/>
</dbReference>
<dbReference type="OrthoDB" id="6705417at2"/>
<name>A0A0A0HQ25_9RHOB</name>
<dbReference type="PATRIC" id="fig|1288298.3.peg.1558"/>
<dbReference type="AlphaFoldDB" id="A0A0A0HQ25"/>
<evidence type="ECO:0000313" key="2">
    <source>
        <dbReference type="Proteomes" id="UP000030021"/>
    </source>
</evidence>
<protein>
    <submittedName>
        <fullName evidence="1">Uncharacterized protein</fullName>
    </submittedName>
</protein>
<comment type="caution">
    <text evidence="1">The sequence shown here is derived from an EMBL/GenBank/DDBJ whole genome shotgun (WGS) entry which is preliminary data.</text>
</comment>